<keyword evidence="5 6" id="KW-0472">Membrane</keyword>
<proteinExistence type="inferred from homology"/>
<evidence type="ECO:0000313" key="9">
    <source>
        <dbReference type="Proteomes" id="UP000663879"/>
    </source>
</evidence>
<dbReference type="OrthoDB" id="444119at2759"/>
<dbReference type="GO" id="GO:0005262">
    <property type="term" value="F:calcium channel activity"/>
    <property type="evidence" value="ECO:0007669"/>
    <property type="project" value="TreeGrafter"/>
</dbReference>
<dbReference type="GO" id="GO:0050982">
    <property type="term" value="P:detection of mechanical stimulus"/>
    <property type="evidence" value="ECO:0007669"/>
    <property type="project" value="TreeGrafter"/>
</dbReference>
<feature type="transmembrane region" description="Helical" evidence="6">
    <location>
        <begin position="67"/>
        <end position="93"/>
    </location>
</feature>
<dbReference type="PANTHER" id="PTHR10877:SF150">
    <property type="entry name" value="REJ DOMAIN-CONTAINING PROTEIN"/>
    <property type="match status" value="1"/>
</dbReference>
<comment type="caution">
    <text evidence="8">The sequence shown here is derived from an EMBL/GenBank/DDBJ whole genome shotgun (WGS) entry which is preliminary data.</text>
</comment>
<sequence length="164" mass="19355">MTLRFCLNDLFQFSMVFGVGWLAFGQLIYLVENDKSQEFSTLIKTFETTFTMILNNVPITIYSGENFFMKTIICIGFYLFIVFILLNMFITLITEKYEKARNEAFKSVNNSVLYSFMREKIQKFSKILKNNNEINFESKLEFKGSLEAFEIAFIKFNNKINDIF</sequence>
<evidence type="ECO:0000256" key="2">
    <source>
        <dbReference type="ARBA" id="ARBA00007200"/>
    </source>
</evidence>
<dbReference type="GO" id="GO:0016020">
    <property type="term" value="C:membrane"/>
    <property type="evidence" value="ECO:0007669"/>
    <property type="project" value="UniProtKB-SubCell"/>
</dbReference>
<keyword evidence="9" id="KW-1185">Reference proteome</keyword>
<comment type="subcellular location">
    <subcellularLocation>
        <location evidence="1">Membrane</location>
        <topology evidence="1">Multi-pass membrane protein</topology>
    </subcellularLocation>
</comment>
<evidence type="ECO:0000256" key="4">
    <source>
        <dbReference type="ARBA" id="ARBA00022989"/>
    </source>
</evidence>
<dbReference type="InterPro" id="IPR051223">
    <property type="entry name" value="Polycystin"/>
</dbReference>
<evidence type="ECO:0000256" key="5">
    <source>
        <dbReference type="ARBA" id="ARBA00023136"/>
    </source>
</evidence>
<evidence type="ECO:0000256" key="1">
    <source>
        <dbReference type="ARBA" id="ARBA00004141"/>
    </source>
</evidence>
<dbReference type="PANTHER" id="PTHR10877">
    <property type="entry name" value="POLYCYSTIN FAMILY MEMBER"/>
    <property type="match status" value="1"/>
</dbReference>
<evidence type="ECO:0000313" key="8">
    <source>
        <dbReference type="EMBL" id="CAF1029350.1"/>
    </source>
</evidence>
<feature type="domain" description="Polycystin cation channel PKD1/PKD2" evidence="7">
    <location>
        <begin position="2"/>
        <end position="99"/>
    </location>
</feature>
<feature type="transmembrane region" description="Helical" evidence="6">
    <location>
        <begin position="12"/>
        <end position="30"/>
    </location>
</feature>
<evidence type="ECO:0000256" key="6">
    <source>
        <dbReference type="SAM" id="Phobius"/>
    </source>
</evidence>
<evidence type="ECO:0000259" key="7">
    <source>
        <dbReference type="Pfam" id="PF08016"/>
    </source>
</evidence>
<accession>A0A814IW87</accession>
<dbReference type="Pfam" id="PF08016">
    <property type="entry name" value="PKD_channel"/>
    <property type="match status" value="1"/>
</dbReference>
<reference evidence="8" key="1">
    <citation type="submission" date="2021-02" db="EMBL/GenBank/DDBJ databases">
        <authorList>
            <person name="Nowell W R."/>
        </authorList>
    </citation>
    <scope>NUCLEOTIDE SEQUENCE</scope>
    <source>
        <strain evidence="8">Ploen Becks lab</strain>
    </source>
</reference>
<dbReference type="Proteomes" id="UP000663879">
    <property type="component" value="Unassembled WGS sequence"/>
</dbReference>
<name>A0A814IW87_9BILA</name>
<keyword evidence="4 6" id="KW-1133">Transmembrane helix</keyword>
<feature type="transmembrane region" description="Helical" evidence="6">
    <location>
        <begin position="42"/>
        <end position="61"/>
    </location>
</feature>
<dbReference type="InterPro" id="IPR013122">
    <property type="entry name" value="PKD1_2_channel"/>
</dbReference>
<protein>
    <recommendedName>
        <fullName evidence="7">Polycystin cation channel PKD1/PKD2 domain-containing protein</fullName>
    </recommendedName>
</protein>
<dbReference type="EMBL" id="CAJNOC010004659">
    <property type="protein sequence ID" value="CAF1029350.1"/>
    <property type="molecule type" value="Genomic_DNA"/>
</dbReference>
<evidence type="ECO:0000256" key="3">
    <source>
        <dbReference type="ARBA" id="ARBA00022692"/>
    </source>
</evidence>
<dbReference type="AlphaFoldDB" id="A0A814IW87"/>
<keyword evidence="3 6" id="KW-0812">Transmembrane</keyword>
<gene>
    <name evidence="8" type="ORF">OXX778_LOCUS17787</name>
</gene>
<comment type="similarity">
    <text evidence="2">Belongs to the polycystin family.</text>
</comment>
<organism evidence="8 9">
    <name type="scientific">Brachionus calyciflorus</name>
    <dbReference type="NCBI Taxonomy" id="104777"/>
    <lineage>
        <taxon>Eukaryota</taxon>
        <taxon>Metazoa</taxon>
        <taxon>Spiralia</taxon>
        <taxon>Gnathifera</taxon>
        <taxon>Rotifera</taxon>
        <taxon>Eurotatoria</taxon>
        <taxon>Monogononta</taxon>
        <taxon>Pseudotrocha</taxon>
        <taxon>Ploima</taxon>
        <taxon>Brachionidae</taxon>
        <taxon>Brachionus</taxon>
    </lineage>
</organism>